<keyword evidence="4 7" id="KW-1133">Transmembrane helix</keyword>
<name>A0ABT2YGL2_9BURK</name>
<feature type="transmembrane region" description="Helical" evidence="7">
    <location>
        <begin position="350"/>
        <end position="371"/>
    </location>
</feature>
<feature type="domain" description="ABC3 transporter permease C-terminal" evidence="8">
    <location>
        <begin position="263"/>
        <end position="380"/>
    </location>
</feature>
<evidence type="ECO:0000256" key="5">
    <source>
        <dbReference type="ARBA" id="ARBA00023136"/>
    </source>
</evidence>
<feature type="transmembrane region" description="Helical" evidence="7">
    <location>
        <begin position="256"/>
        <end position="285"/>
    </location>
</feature>
<evidence type="ECO:0000256" key="6">
    <source>
        <dbReference type="ARBA" id="ARBA00038076"/>
    </source>
</evidence>
<evidence type="ECO:0000256" key="3">
    <source>
        <dbReference type="ARBA" id="ARBA00022692"/>
    </source>
</evidence>
<feature type="transmembrane region" description="Helical" evidence="7">
    <location>
        <begin position="776"/>
        <end position="796"/>
    </location>
</feature>
<dbReference type="Pfam" id="PF02687">
    <property type="entry name" value="FtsX"/>
    <property type="match status" value="2"/>
</dbReference>
<feature type="transmembrane region" description="Helical" evidence="7">
    <location>
        <begin position="432"/>
        <end position="450"/>
    </location>
</feature>
<dbReference type="InterPro" id="IPR050250">
    <property type="entry name" value="Macrolide_Exporter_MacB"/>
</dbReference>
<accession>A0ABT2YGL2</accession>
<evidence type="ECO:0000256" key="1">
    <source>
        <dbReference type="ARBA" id="ARBA00004651"/>
    </source>
</evidence>
<feature type="transmembrane region" description="Helical" evidence="7">
    <location>
        <begin position="20"/>
        <end position="43"/>
    </location>
</feature>
<evidence type="ECO:0000256" key="7">
    <source>
        <dbReference type="SAM" id="Phobius"/>
    </source>
</evidence>
<feature type="transmembrane region" description="Helical" evidence="7">
    <location>
        <begin position="726"/>
        <end position="748"/>
    </location>
</feature>
<evidence type="ECO:0000259" key="9">
    <source>
        <dbReference type="Pfam" id="PF12704"/>
    </source>
</evidence>
<evidence type="ECO:0000256" key="4">
    <source>
        <dbReference type="ARBA" id="ARBA00022989"/>
    </source>
</evidence>
<proteinExistence type="inferred from homology"/>
<evidence type="ECO:0000313" key="11">
    <source>
        <dbReference type="Proteomes" id="UP001209701"/>
    </source>
</evidence>
<evidence type="ECO:0000259" key="8">
    <source>
        <dbReference type="Pfam" id="PF02687"/>
    </source>
</evidence>
<comment type="similarity">
    <text evidence="6">Belongs to the ABC-4 integral membrane protein family.</text>
</comment>
<protein>
    <submittedName>
        <fullName evidence="10">FtsX-like permease family protein</fullName>
    </submittedName>
</protein>
<keyword evidence="11" id="KW-1185">Reference proteome</keyword>
<dbReference type="EMBL" id="JAJIRN010000006">
    <property type="protein sequence ID" value="MCV2369177.1"/>
    <property type="molecule type" value="Genomic_DNA"/>
</dbReference>
<feature type="domain" description="MacB-like periplasmic core" evidence="9">
    <location>
        <begin position="433"/>
        <end position="648"/>
    </location>
</feature>
<gene>
    <name evidence="10" type="ORF">LNV07_13915</name>
</gene>
<dbReference type="Pfam" id="PF12704">
    <property type="entry name" value="MacB_PCD"/>
    <property type="match status" value="1"/>
</dbReference>
<comment type="caution">
    <text evidence="10">The sequence shown here is derived from an EMBL/GenBank/DDBJ whole genome shotgun (WGS) entry which is preliminary data.</text>
</comment>
<reference evidence="10 11" key="1">
    <citation type="submission" date="2021-11" db="EMBL/GenBank/DDBJ databases">
        <authorList>
            <person name="Liang Q."/>
            <person name="Mou H."/>
            <person name="Liu Z."/>
        </authorList>
    </citation>
    <scope>NUCLEOTIDE SEQUENCE [LARGE SCALE GENOMIC DNA]</scope>
    <source>
        <strain evidence="10 11">CHU3</strain>
    </source>
</reference>
<keyword evidence="3 7" id="KW-0812">Transmembrane</keyword>
<feature type="transmembrane region" description="Helical" evidence="7">
    <location>
        <begin position="675"/>
        <end position="705"/>
    </location>
</feature>
<sequence>MNSSWRKAIADFWQERTRTLLVVLAIALGVSGFTAVLASYAILTRELNDDYLATNPASATLFVDRVDEATLAAVLQNPAVGAAEARRVVAGKIKSGPAEWRSLALFVVKDYRAMQVSTLQPEQGAWPPALGEVLIERDAFQVAKTRLGVSLTVKLGQGREQQLRISGRVHDVGQAQARMDGIVYGYISQETLAQLGEEPFLNQLKIVVAQDRFNPAHIRDVLAQVQQTLEARGLAVSKVDMPVPGEHPHSRIMGSLLLVMAGFGALVLLLSGVLVVNLTLALMAGQIRQIGVMKAIGGSRWQIARIYFSQALFLGLAALLLAVPAGLAAAQTLCRYLGEFLNFDIHSFAVPVWLYVLIALVGVLVPLLAAARPILKASGVSVQAALSDFGVSQQARQAFGASAIDRALLNLSRGARPLLFALRNAFRQRTRLLLTLLTLSTAGVFFMAALNVRASIMATLDSLFETQRFDLTVSLAELTPDALIGRALQASNGIKQAEYWIKTDGAILDNGKAPSIIVDANGEGAAGDFAVVALPAQTALFKPHIVAGRMLLPGETDAVVLNHVLAKKSPGSLIGSTVRLQLGSRKTGVQQADFKVVGIAREAFRPATAYIPKAFFDLKQPSLSNAVSLVLSQNDEAAIKAVKTEVDRQMASQGVQARGSYSKGEGRSVIDEHMLMIYVFLIIMAAIIGGVGGLGLMTTMSLNVLERRREMGVLRAIGASPQGVGLMVVSEAVLIGLISFVLAMAAAWPLSAAMGDLLVGLMLGSVLDFRFDPSGIWIWLLISLGLAVMASIVPAWQASRTSVREAIACQ</sequence>
<dbReference type="Proteomes" id="UP001209701">
    <property type="component" value="Unassembled WGS sequence"/>
</dbReference>
<dbReference type="PANTHER" id="PTHR30572:SF4">
    <property type="entry name" value="ABC TRANSPORTER PERMEASE YTRF"/>
    <property type="match status" value="1"/>
</dbReference>
<dbReference type="InterPro" id="IPR025857">
    <property type="entry name" value="MacB_PCD"/>
</dbReference>
<dbReference type="PANTHER" id="PTHR30572">
    <property type="entry name" value="MEMBRANE COMPONENT OF TRANSPORTER-RELATED"/>
    <property type="match status" value="1"/>
</dbReference>
<dbReference type="InterPro" id="IPR003838">
    <property type="entry name" value="ABC3_permease_C"/>
</dbReference>
<evidence type="ECO:0000256" key="2">
    <source>
        <dbReference type="ARBA" id="ARBA00022475"/>
    </source>
</evidence>
<dbReference type="RefSeq" id="WP_263571774.1">
    <property type="nucleotide sequence ID" value="NZ_JAJIRN010000006.1"/>
</dbReference>
<organism evidence="10 11">
    <name type="scientific">Roseateles oligotrophus</name>
    <dbReference type="NCBI Taxonomy" id="1769250"/>
    <lineage>
        <taxon>Bacteria</taxon>
        <taxon>Pseudomonadati</taxon>
        <taxon>Pseudomonadota</taxon>
        <taxon>Betaproteobacteria</taxon>
        <taxon>Burkholderiales</taxon>
        <taxon>Sphaerotilaceae</taxon>
        <taxon>Roseateles</taxon>
    </lineage>
</organism>
<keyword evidence="5 7" id="KW-0472">Membrane</keyword>
<evidence type="ECO:0000313" key="10">
    <source>
        <dbReference type="EMBL" id="MCV2369177.1"/>
    </source>
</evidence>
<feature type="transmembrane region" description="Helical" evidence="7">
    <location>
        <begin position="306"/>
        <end position="330"/>
    </location>
</feature>
<comment type="subcellular location">
    <subcellularLocation>
        <location evidence="1">Cell membrane</location>
        <topology evidence="1">Multi-pass membrane protein</topology>
    </subcellularLocation>
</comment>
<feature type="domain" description="ABC3 transporter permease C-terminal" evidence="8">
    <location>
        <begin position="682"/>
        <end position="802"/>
    </location>
</feature>
<keyword evidence="2" id="KW-1003">Cell membrane</keyword>